<comment type="catalytic activity">
    <reaction evidence="1">
        <text>ATP + protein L-histidine = ADP + protein N-phospho-L-histidine.</text>
        <dbReference type="EC" id="2.7.13.3"/>
    </reaction>
</comment>
<dbReference type="Gene3D" id="3.30.450.20">
    <property type="entry name" value="PAS domain"/>
    <property type="match status" value="2"/>
</dbReference>
<dbReference type="SUPFAM" id="SSF55874">
    <property type="entry name" value="ATPase domain of HSP90 chaperone/DNA topoisomerase II/histidine kinase"/>
    <property type="match status" value="1"/>
</dbReference>
<dbReference type="InterPro" id="IPR000014">
    <property type="entry name" value="PAS"/>
</dbReference>
<evidence type="ECO:0000313" key="12">
    <source>
        <dbReference type="Proteomes" id="UP000296706"/>
    </source>
</evidence>
<dbReference type="CDD" id="cd00130">
    <property type="entry name" value="PAS"/>
    <property type="match status" value="1"/>
</dbReference>
<dbReference type="PROSITE" id="PS50109">
    <property type="entry name" value="HIS_KIN"/>
    <property type="match status" value="1"/>
</dbReference>
<dbReference type="GO" id="GO:0000155">
    <property type="term" value="F:phosphorelay sensor kinase activity"/>
    <property type="evidence" value="ECO:0007669"/>
    <property type="project" value="InterPro"/>
</dbReference>
<dbReference type="EC" id="2.7.13.3" evidence="2"/>
<evidence type="ECO:0000256" key="5">
    <source>
        <dbReference type="ARBA" id="ARBA00022741"/>
    </source>
</evidence>
<feature type="coiled-coil region" evidence="8">
    <location>
        <begin position="330"/>
        <end position="367"/>
    </location>
</feature>
<dbReference type="Pfam" id="PF08448">
    <property type="entry name" value="PAS_4"/>
    <property type="match status" value="2"/>
</dbReference>
<dbReference type="PROSITE" id="PS50112">
    <property type="entry name" value="PAS"/>
    <property type="match status" value="2"/>
</dbReference>
<proteinExistence type="predicted"/>
<evidence type="ECO:0000256" key="7">
    <source>
        <dbReference type="ARBA" id="ARBA00022840"/>
    </source>
</evidence>
<dbReference type="InterPro" id="IPR003661">
    <property type="entry name" value="HisK_dim/P_dom"/>
</dbReference>
<evidence type="ECO:0000256" key="2">
    <source>
        <dbReference type="ARBA" id="ARBA00012438"/>
    </source>
</evidence>
<keyword evidence="5" id="KW-0547">Nucleotide-binding</keyword>
<dbReference type="GO" id="GO:0005524">
    <property type="term" value="F:ATP binding"/>
    <property type="evidence" value="ECO:0007669"/>
    <property type="project" value="UniProtKB-KW"/>
</dbReference>
<keyword evidence="3" id="KW-0597">Phosphoprotein</keyword>
<reference evidence="11 12" key="1">
    <citation type="journal article" date="2019" name="Nat. Commun.">
        <title>A new type of DNA phosphorothioation-based antiviral system in archaea.</title>
        <authorList>
            <person name="Xiong L."/>
            <person name="Liu S."/>
            <person name="Chen S."/>
            <person name="Xiao Y."/>
            <person name="Zhu B."/>
            <person name="Gao Y."/>
            <person name="Zhang Y."/>
            <person name="Chen B."/>
            <person name="Luo J."/>
            <person name="Deng Z."/>
            <person name="Chen X."/>
            <person name="Wang L."/>
            <person name="Chen S."/>
        </authorList>
    </citation>
    <scope>NUCLEOTIDE SEQUENCE [LARGE SCALE GENOMIC DNA]</scope>
    <source>
        <strain evidence="11 12">CBA1105</strain>
    </source>
</reference>
<dbReference type="InterPro" id="IPR004358">
    <property type="entry name" value="Sig_transdc_His_kin-like_C"/>
</dbReference>
<dbReference type="Proteomes" id="UP000296706">
    <property type="component" value="Chromosome"/>
</dbReference>
<dbReference type="GO" id="GO:0005886">
    <property type="term" value="C:plasma membrane"/>
    <property type="evidence" value="ECO:0007669"/>
    <property type="project" value="UniProtKB-SubCell"/>
</dbReference>
<accession>A0A4D6H9M0</accession>
<dbReference type="SMART" id="SM00387">
    <property type="entry name" value="HATPase_c"/>
    <property type="match status" value="1"/>
</dbReference>
<evidence type="ECO:0000313" key="11">
    <source>
        <dbReference type="EMBL" id="QCC50653.1"/>
    </source>
</evidence>
<dbReference type="InterPro" id="IPR036890">
    <property type="entry name" value="HATPase_C_sf"/>
</dbReference>
<dbReference type="NCBIfam" id="TIGR00229">
    <property type="entry name" value="sensory_box"/>
    <property type="match status" value="2"/>
</dbReference>
<keyword evidence="6" id="KW-0418">Kinase</keyword>
<feature type="domain" description="PAS" evidence="10">
    <location>
        <begin position="180"/>
        <end position="250"/>
    </location>
</feature>
<dbReference type="PANTHER" id="PTHR44936:SF10">
    <property type="entry name" value="SENSOR PROTEIN RSTB"/>
    <property type="match status" value="1"/>
</dbReference>
<dbReference type="KEGG" id="hsn:DV733_05075"/>
<dbReference type="AlphaFoldDB" id="A0A4D6H9M0"/>
<dbReference type="InterPro" id="IPR013656">
    <property type="entry name" value="PAS_4"/>
</dbReference>
<evidence type="ECO:0000256" key="3">
    <source>
        <dbReference type="ARBA" id="ARBA00022553"/>
    </source>
</evidence>
<feature type="domain" description="Histidine kinase" evidence="9">
    <location>
        <begin position="314"/>
        <end position="519"/>
    </location>
</feature>
<dbReference type="PANTHER" id="PTHR44936">
    <property type="entry name" value="SENSOR PROTEIN CREC"/>
    <property type="match status" value="1"/>
</dbReference>
<evidence type="ECO:0000259" key="9">
    <source>
        <dbReference type="PROSITE" id="PS50109"/>
    </source>
</evidence>
<dbReference type="SUPFAM" id="SSF55785">
    <property type="entry name" value="PYP-like sensor domain (PAS domain)"/>
    <property type="match status" value="2"/>
</dbReference>
<dbReference type="STRING" id="1457250.GCA_000755225_03322"/>
<gene>
    <name evidence="11" type="ORF">DV733_05075</name>
</gene>
<name>A0A4D6H9M0_9EURY</name>
<evidence type="ECO:0000256" key="6">
    <source>
        <dbReference type="ARBA" id="ARBA00022777"/>
    </source>
</evidence>
<evidence type="ECO:0000256" key="4">
    <source>
        <dbReference type="ARBA" id="ARBA00022679"/>
    </source>
</evidence>
<organism evidence="11 12">
    <name type="scientific">Halapricum salinum</name>
    <dbReference type="NCBI Taxonomy" id="1457250"/>
    <lineage>
        <taxon>Archaea</taxon>
        <taxon>Methanobacteriati</taxon>
        <taxon>Methanobacteriota</taxon>
        <taxon>Stenosarchaea group</taxon>
        <taxon>Halobacteria</taxon>
        <taxon>Halobacteriales</taxon>
        <taxon>Haloarculaceae</taxon>
        <taxon>Halapricum</taxon>
    </lineage>
</organism>
<evidence type="ECO:0000256" key="1">
    <source>
        <dbReference type="ARBA" id="ARBA00000085"/>
    </source>
</evidence>
<sequence length="519" mass="57140">MIFFTTGAGVSSADSISEALIRAARSGRSIKTGAGLGNTFNRVDTEGNHMGEPPATTDELLTAVLRTFPDIGFVLDEKGTYVEVLAGPETESLGYEDPEALEGERIPDLLPAETATRFMNVISDAIRTGQFQTIRYPLEVVEGRRWFEARVAPIETSADREHVVWISRDITDLRNELETQARTADAVVQTIDDVFYLVDPDGSLHRWNDRLTAVTGYTDAEIADMHVASLFAETDADAVETYLETVFQTGAATTEGTIESADGDRIPFSFRTHAFEHPELGEVACGIGRDITDQRAHERTLERRSHQLRLLNRLLRHDVRNDLTTIRGGIEHLRAENDDHDDVLARLERATEHIVELTETAGRLADRIDAEEEPQLAAVDLRPIVEAAIDEAREHYPEATIDCRDLPAVAVRADDLLDAVVSNLLDNAIRHNDCQEPTVTVSVEQQAATVTLGVADDGPGLSDTQKERLFESDATSGQAPETGMGLYLVDLLIDRYDGTITVTDNEPTGAVFRVELPRA</sequence>
<evidence type="ECO:0000259" key="10">
    <source>
        <dbReference type="PROSITE" id="PS50112"/>
    </source>
</evidence>
<evidence type="ECO:0000256" key="8">
    <source>
        <dbReference type="SAM" id="Coils"/>
    </source>
</evidence>
<dbReference type="InterPro" id="IPR035965">
    <property type="entry name" value="PAS-like_dom_sf"/>
</dbReference>
<dbReference type="InterPro" id="IPR003594">
    <property type="entry name" value="HATPase_dom"/>
</dbReference>
<keyword evidence="4" id="KW-0808">Transferase</keyword>
<keyword evidence="12" id="KW-1185">Reference proteome</keyword>
<dbReference type="CDD" id="cd00082">
    <property type="entry name" value="HisKA"/>
    <property type="match status" value="1"/>
</dbReference>
<protein>
    <recommendedName>
        <fullName evidence="2">histidine kinase</fullName>
        <ecNumber evidence="2">2.7.13.3</ecNumber>
    </recommendedName>
</protein>
<dbReference type="SMART" id="SM00091">
    <property type="entry name" value="PAS"/>
    <property type="match status" value="2"/>
</dbReference>
<keyword evidence="8" id="KW-0175">Coiled coil</keyword>
<feature type="domain" description="PAS" evidence="10">
    <location>
        <begin position="57"/>
        <end position="129"/>
    </location>
</feature>
<dbReference type="Gene3D" id="3.30.565.10">
    <property type="entry name" value="Histidine kinase-like ATPase, C-terminal domain"/>
    <property type="match status" value="1"/>
</dbReference>
<dbReference type="Pfam" id="PF02518">
    <property type="entry name" value="HATPase_c"/>
    <property type="match status" value="1"/>
</dbReference>
<keyword evidence="7" id="KW-0067">ATP-binding</keyword>
<dbReference type="InterPro" id="IPR050980">
    <property type="entry name" value="2C_sensor_his_kinase"/>
</dbReference>
<dbReference type="EMBL" id="CP031310">
    <property type="protein sequence ID" value="QCC50653.1"/>
    <property type="molecule type" value="Genomic_DNA"/>
</dbReference>
<dbReference type="PRINTS" id="PR00344">
    <property type="entry name" value="BCTRLSENSOR"/>
</dbReference>
<dbReference type="InterPro" id="IPR005467">
    <property type="entry name" value="His_kinase_dom"/>
</dbReference>